<feature type="region of interest" description="Disordered" evidence="2">
    <location>
        <begin position="667"/>
        <end position="708"/>
    </location>
</feature>
<dbReference type="InterPro" id="IPR050964">
    <property type="entry name" value="Striated_Muscle_Regulatory"/>
</dbReference>
<dbReference type="Gene3D" id="2.60.40.10">
    <property type="entry name" value="Immunoglobulins"/>
    <property type="match status" value="2"/>
</dbReference>
<feature type="compositionally biased region" description="Gly residues" evidence="2">
    <location>
        <begin position="612"/>
        <end position="629"/>
    </location>
</feature>
<organism evidence="4">
    <name type="scientific">viral metagenome</name>
    <dbReference type="NCBI Taxonomy" id="1070528"/>
    <lineage>
        <taxon>unclassified sequences</taxon>
        <taxon>metagenomes</taxon>
        <taxon>organismal metagenomes</taxon>
    </lineage>
</organism>
<reference evidence="4" key="1">
    <citation type="journal article" date="2020" name="Nature">
        <title>Giant virus diversity and host interactions through global metagenomics.</title>
        <authorList>
            <person name="Schulz F."/>
            <person name="Roux S."/>
            <person name="Paez-Espino D."/>
            <person name="Jungbluth S."/>
            <person name="Walsh D.A."/>
            <person name="Denef V.J."/>
            <person name="McMahon K.D."/>
            <person name="Konstantinidis K.T."/>
            <person name="Eloe-Fadrosh E.A."/>
            <person name="Kyrpides N.C."/>
            <person name="Woyke T."/>
        </authorList>
    </citation>
    <scope>NUCLEOTIDE SEQUENCE</scope>
    <source>
        <strain evidence="4">GVMAG-M-3300023174-144</strain>
    </source>
</reference>
<keyword evidence="1" id="KW-0677">Repeat</keyword>
<dbReference type="PANTHER" id="PTHR13817:SF73">
    <property type="entry name" value="FIBRONECTIN TYPE-III DOMAIN-CONTAINING PROTEIN"/>
    <property type="match status" value="1"/>
</dbReference>
<feature type="compositionally biased region" description="Low complexity" evidence="2">
    <location>
        <begin position="630"/>
        <end position="642"/>
    </location>
</feature>
<dbReference type="InterPro" id="IPR003961">
    <property type="entry name" value="FN3_dom"/>
</dbReference>
<feature type="compositionally biased region" description="Gly residues" evidence="2">
    <location>
        <begin position="687"/>
        <end position="696"/>
    </location>
</feature>
<dbReference type="PROSITE" id="PS50853">
    <property type="entry name" value="FN3"/>
    <property type="match status" value="2"/>
</dbReference>
<dbReference type="InterPro" id="IPR013783">
    <property type="entry name" value="Ig-like_fold"/>
</dbReference>
<evidence type="ECO:0000313" key="4">
    <source>
        <dbReference type="EMBL" id="QHT14930.1"/>
    </source>
</evidence>
<proteinExistence type="predicted"/>
<dbReference type="Pfam" id="PF00041">
    <property type="entry name" value="fn3"/>
    <property type="match status" value="2"/>
</dbReference>
<evidence type="ECO:0000259" key="3">
    <source>
        <dbReference type="PROSITE" id="PS50853"/>
    </source>
</evidence>
<dbReference type="CDD" id="cd00063">
    <property type="entry name" value="FN3"/>
    <property type="match status" value="2"/>
</dbReference>
<dbReference type="SUPFAM" id="SSF49265">
    <property type="entry name" value="Fibronectin type III"/>
    <property type="match status" value="1"/>
</dbReference>
<name>A0A6C0DF59_9ZZZZ</name>
<feature type="region of interest" description="Disordered" evidence="2">
    <location>
        <begin position="592"/>
        <end position="651"/>
    </location>
</feature>
<accession>A0A6C0DF59</accession>
<sequence length="717" mass="73023">MIRNASNCVNNNCSINYFYLGYPLTYQASSVPSPIGDLICSKNNTTSGGFPVGGDITKDMDNETYDDRIDPLDFPEFFPGMAPFSNGNIVAGDKDSGDRLVGSYWYDWGDDVFDRWGWFYLYDVNSGKYYFPLINPQNLSNGVITTQTFNAFGRTFTIKQGYPVQGIFKFDISVNDDLPFRFGAYGNVGSDSHGEHYDLTYPYTINSTNLTLYYQQNIDINYPETEVLYSYWIPKRVSQNNAKTYTVTYADDDNMSAVSNSVNNGLLVYFAKTNDVKLWVVNDLQLNCNENATVPSAPRNVSATSGNVSAIVTFTAPASDGGCSISSYRVTSNPDNIIITGTSSPITITGLTAETAYTFTVIATNCVGNSPSSSASNSVTPTVGVPTAPTITDAYESSGQVTLDFTEPSSDGGSSILTYTITSSPGGLTNTISYPASSITLTGLTNNTSYTFTLIATNAIGDSPADTSNPITPLPDGSTIDSFTTVGTTTWTAPATTNSITYLVVGGGGGGGAAFDNGGAGGGGGGMVLSGTMSVTPGTTYTIVVGDGGAGGIGTGVSPTARTETDGSVGGNSSFDTIVALGGGYGYKSRGNSGTSAAGGTQVSGSSTASTGGSGGGGGRGGGGGGGESSNGSNGAAFNSSGSAGGSGGAGVSNSITGTSVTYGAGGDGGSSNSGSNGPDPTVFNLGNGGHGGGSYSGNSKSGRDGDAGVVIISYEY</sequence>
<dbReference type="Pfam" id="PF21722">
    <property type="entry name" value="Gly_rich_2"/>
    <property type="match status" value="1"/>
</dbReference>
<protein>
    <recommendedName>
        <fullName evidence="3">Fibronectin type-III domain-containing protein</fullName>
    </recommendedName>
</protein>
<dbReference type="SMART" id="SM00060">
    <property type="entry name" value="FN3"/>
    <property type="match status" value="2"/>
</dbReference>
<evidence type="ECO:0000256" key="1">
    <source>
        <dbReference type="ARBA" id="ARBA00022737"/>
    </source>
</evidence>
<feature type="compositionally biased region" description="Low complexity" evidence="2">
    <location>
        <begin position="593"/>
        <end position="611"/>
    </location>
</feature>
<dbReference type="AlphaFoldDB" id="A0A6C0DF59"/>
<dbReference type="InterPro" id="IPR049304">
    <property type="entry name" value="Gly_rich_dom"/>
</dbReference>
<dbReference type="InterPro" id="IPR036116">
    <property type="entry name" value="FN3_sf"/>
</dbReference>
<feature type="domain" description="Fibronectin type-III" evidence="3">
    <location>
        <begin position="294"/>
        <end position="385"/>
    </location>
</feature>
<feature type="domain" description="Fibronectin type-III" evidence="3">
    <location>
        <begin position="388"/>
        <end position="476"/>
    </location>
</feature>
<dbReference type="EMBL" id="MN739598">
    <property type="protein sequence ID" value="QHT14930.1"/>
    <property type="molecule type" value="Genomic_DNA"/>
</dbReference>
<evidence type="ECO:0000256" key="2">
    <source>
        <dbReference type="SAM" id="MobiDB-lite"/>
    </source>
</evidence>
<dbReference type="PANTHER" id="PTHR13817">
    <property type="entry name" value="TITIN"/>
    <property type="match status" value="1"/>
</dbReference>